<name>A0ABV4ZGA1_9ACTN</name>
<evidence type="ECO:0000313" key="2">
    <source>
        <dbReference type="EMBL" id="MFB4193140.1"/>
    </source>
</evidence>
<accession>A0ABV4ZGA1</accession>
<feature type="region of interest" description="Disordered" evidence="1">
    <location>
        <begin position="1"/>
        <end position="22"/>
    </location>
</feature>
<dbReference type="Proteomes" id="UP001577267">
    <property type="component" value="Unassembled WGS sequence"/>
</dbReference>
<evidence type="ECO:0000256" key="1">
    <source>
        <dbReference type="SAM" id="MobiDB-lite"/>
    </source>
</evidence>
<dbReference type="EMBL" id="JBHGBT010000001">
    <property type="protein sequence ID" value="MFB4193140.1"/>
    <property type="molecule type" value="Genomic_DNA"/>
</dbReference>
<dbReference type="RefSeq" id="WP_375061183.1">
    <property type="nucleotide sequence ID" value="NZ_JBHGBT010000001.1"/>
</dbReference>
<evidence type="ECO:0000313" key="3">
    <source>
        <dbReference type="Proteomes" id="UP001577267"/>
    </source>
</evidence>
<protein>
    <submittedName>
        <fullName evidence="2">Uncharacterized protein</fullName>
    </submittedName>
</protein>
<gene>
    <name evidence="2" type="ORF">ACE11A_02030</name>
</gene>
<organism evidence="2 3">
    <name type="scientific">Streptomyces carpaticus</name>
    <dbReference type="NCBI Taxonomy" id="285558"/>
    <lineage>
        <taxon>Bacteria</taxon>
        <taxon>Bacillati</taxon>
        <taxon>Actinomycetota</taxon>
        <taxon>Actinomycetes</taxon>
        <taxon>Kitasatosporales</taxon>
        <taxon>Streptomycetaceae</taxon>
        <taxon>Streptomyces</taxon>
    </lineage>
</organism>
<reference evidence="2 3" key="1">
    <citation type="submission" date="2024-09" db="EMBL/GenBank/DDBJ databases">
        <title>Draft genome sequence of multifaceted antimicrobials producing Streptomyces sp. strain FH1.</title>
        <authorList>
            <person name="Hassan F."/>
            <person name="Ali H."/>
            <person name="Hassan N."/>
            <person name="Nawaz A."/>
        </authorList>
    </citation>
    <scope>NUCLEOTIDE SEQUENCE [LARGE SCALE GENOMIC DNA]</scope>
    <source>
        <strain evidence="2 3">FH1</strain>
    </source>
</reference>
<comment type="caution">
    <text evidence="2">The sequence shown here is derived from an EMBL/GenBank/DDBJ whole genome shotgun (WGS) entry which is preliminary data.</text>
</comment>
<keyword evidence="3" id="KW-1185">Reference proteome</keyword>
<proteinExistence type="predicted"/>
<sequence>MNGERQAPATEPEIGSMARDTVTQRTGRVMAHQSGRVWLRPEGGGREWAALPEDVEAL</sequence>